<evidence type="ECO:0000259" key="2">
    <source>
        <dbReference type="Pfam" id="PF02347"/>
    </source>
</evidence>
<accession>A0A382SJ49</accession>
<dbReference type="PANTHER" id="PTHR11773:SF1">
    <property type="entry name" value="GLYCINE DEHYDROGENASE (DECARBOXYLATING), MITOCHONDRIAL"/>
    <property type="match status" value="1"/>
</dbReference>
<dbReference type="InterPro" id="IPR015421">
    <property type="entry name" value="PyrdxlP-dep_Trfase_major"/>
</dbReference>
<dbReference type="GO" id="GO:0030170">
    <property type="term" value="F:pyridoxal phosphate binding"/>
    <property type="evidence" value="ECO:0007669"/>
    <property type="project" value="TreeGrafter"/>
</dbReference>
<dbReference type="GO" id="GO:0005829">
    <property type="term" value="C:cytosol"/>
    <property type="evidence" value="ECO:0007669"/>
    <property type="project" value="TreeGrafter"/>
</dbReference>
<feature type="non-terminal residue" evidence="3">
    <location>
        <position position="261"/>
    </location>
</feature>
<sequence>MSDTKVIFEKSVKGRMGAALPRLDVPKVKLSDSIPKDLLRKEAANLPEVSEPQVIRHYINLSVKNHHVDRDFYPLGSCTMKYNPKINDVLALLPGFKDIHPNQPVETVQGALYIIYELEQMLLKVTGMSNATLQPSAGSQGEFAGILMMKKYREKQGENRKYIIIPETAHGTNPASVVLGGFEPREVKSDDRGRVDIDDLKSKLDEDVAGMMLTQPNTLGLFEDKIEDISAAVHNKGGLMYMDGANLNAVIGLCKPADMGF</sequence>
<dbReference type="GO" id="GO:0016594">
    <property type="term" value="F:glycine binding"/>
    <property type="evidence" value="ECO:0007669"/>
    <property type="project" value="TreeGrafter"/>
</dbReference>
<dbReference type="SUPFAM" id="SSF53383">
    <property type="entry name" value="PLP-dependent transferases"/>
    <property type="match status" value="1"/>
</dbReference>
<proteinExistence type="predicted"/>
<dbReference type="GO" id="GO:0019464">
    <property type="term" value="P:glycine decarboxylation via glycine cleavage system"/>
    <property type="evidence" value="ECO:0007669"/>
    <property type="project" value="TreeGrafter"/>
</dbReference>
<dbReference type="InterPro" id="IPR020581">
    <property type="entry name" value="GDC_P"/>
</dbReference>
<protein>
    <recommendedName>
        <fullName evidence="2">Glycine cleavage system P-protein N-terminal domain-containing protein</fullName>
    </recommendedName>
</protein>
<dbReference type="GO" id="GO:0004375">
    <property type="term" value="F:glycine dehydrogenase (decarboxylating) activity"/>
    <property type="evidence" value="ECO:0007669"/>
    <property type="project" value="InterPro"/>
</dbReference>
<feature type="domain" description="Glycine cleavage system P-protein N-terminal" evidence="2">
    <location>
        <begin position="31"/>
        <end position="260"/>
    </location>
</feature>
<gene>
    <name evidence="3" type="ORF">METZ01_LOCUS362753</name>
</gene>
<reference evidence="3" key="1">
    <citation type="submission" date="2018-05" db="EMBL/GenBank/DDBJ databases">
        <authorList>
            <person name="Lanie J.A."/>
            <person name="Ng W.-L."/>
            <person name="Kazmierczak K.M."/>
            <person name="Andrzejewski T.M."/>
            <person name="Davidsen T.M."/>
            <person name="Wayne K.J."/>
            <person name="Tettelin H."/>
            <person name="Glass J.I."/>
            <person name="Rusch D."/>
            <person name="Podicherti R."/>
            <person name="Tsui H.-C.T."/>
            <person name="Winkler M.E."/>
        </authorList>
    </citation>
    <scope>NUCLEOTIDE SEQUENCE</scope>
</reference>
<dbReference type="GO" id="GO:0005960">
    <property type="term" value="C:glycine cleavage complex"/>
    <property type="evidence" value="ECO:0007669"/>
    <property type="project" value="TreeGrafter"/>
</dbReference>
<dbReference type="EMBL" id="UINC01129477">
    <property type="protein sequence ID" value="SVD09899.1"/>
    <property type="molecule type" value="Genomic_DNA"/>
</dbReference>
<dbReference type="Gene3D" id="6.20.440.10">
    <property type="match status" value="1"/>
</dbReference>
<evidence type="ECO:0000313" key="3">
    <source>
        <dbReference type="EMBL" id="SVD09899.1"/>
    </source>
</evidence>
<dbReference type="AlphaFoldDB" id="A0A382SJ49"/>
<dbReference type="PANTHER" id="PTHR11773">
    <property type="entry name" value="GLYCINE DEHYDROGENASE, DECARBOXYLATING"/>
    <property type="match status" value="1"/>
</dbReference>
<dbReference type="InterPro" id="IPR015424">
    <property type="entry name" value="PyrdxlP-dep_Trfase"/>
</dbReference>
<keyword evidence="1" id="KW-0560">Oxidoreductase</keyword>
<dbReference type="Gene3D" id="3.40.640.10">
    <property type="entry name" value="Type I PLP-dependent aspartate aminotransferase-like (Major domain)"/>
    <property type="match status" value="1"/>
</dbReference>
<name>A0A382SJ49_9ZZZZ</name>
<dbReference type="InterPro" id="IPR049315">
    <property type="entry name" value="GDC-P_N"/>
</dbReference>
<dbReference type="Pfam" id="PF02347">
    <property type="entry name" value="GDC-P"/>
    <property type="match status" value="1"/>
</dbReference>
<organism evidence="3">
    <name type="scientific">marine metagenome</name>
    <dbReference type="NCBI Taxonomy" id="408172"/>
    <lineage>
        <taxon>unclassified sequences</taxon>
        <taxon>metagenomes</taxon>
        <taxon>ecological metagenomes</taxon>
    </lineage>
</organism>
<evidence type="ECO:0000256" key="1">
    <source>
        <dbReference type="ARBA" id="ARBA00023002"/>
    </source>
</evidence>